<dbReference type="GO" id="GO:0005634">
    <property type="term" value="C:nucleus"/>
    <property type="evidence" value="ECO:0007669"/>
    <property type="project" value="TreeGrafter"/>
</dbReference>
<proteinExistence type="predicted"/>
<dbReference type="Gene3D" id="3.30.428.10">
    <property type="entry name" value="HIT-like"/>
    <property type="match status" value="1"/>
</dbReference>
<dbReference type="Pfam" id="PF11969">
    <property type="entry name" value="DcpS_C"/>
    <property type="match status" value="1"/>
</dbReference>
<dbReference type="AlphaFoldDB" id="A0A2N1JH52"/>
<dbReference type="PANTHER" id="PTHR12486:SF4">
    <property type="entry name" value="APRATAXIN"/>
    <property type="match status" value="1"/>
</dbReference>
<dbReference type="InterPro" id="IPR036265">
    <property type="entry name" value="HIT-like_sf"/>
</dbReference>
<dbReference type="OrthoDB" id="3512845at2759"/>
<dbReference type="GO" id="GO:0003697">
    <property type="term" value="F:single-stranded DNA binding"/>
    <property type="evidence" value="ECO:0007669"/>
    <property type="project" value="TreeGrafter"/>
</dbReference>
<gene>
    <name evidence="1" type="ORF">MVES_000357</name>
</gene>
<dbReference type="SUPFAM" id="SSF54197">
    <property type="entry name" value="HIT-like"/>
    <property type="match status" value="1"/>
</dbReference>
<keyword evidence="2" id="KW-1185">Reference proteome</keyword>
<dbReference type="GO" id="GO:1990165">
    <property type="term" value="F:single-strand break-containing DNA binding"/>
    <property type="evidence" value="ECO:0007669"/>
    <property type="project" value="TreeGrafter"/>
</dbReference>
<name>A0A2N1JH52_9BASI</name>
<dbReference type="GO" id="GO:0003725">
    <property type="term" value="F:double-stranded RNA binding"/>
    <property type="evidence" value="ECO:0007669"/>
    <property type="project" value="TreeGrafter"/>
</dbReference>
<dbReference type="InterPro" id="IPR019808">
    <property type="entry name" value="Histidine_triad_CS"/>
</dbReference>
<dbReference type="EMBL" id="KZ454987">
    <property type="protein sequence ID" value="PKI85872.1"/>
    <property type="molecule type" value="Genomic_DNA"/>
</dbReference>
<evidence type="ECO:0000313" key="1">
    <source>
        <dbReference type="EMBL" id="PKI85872.1"/>
    </source>
</evidence>
<evidence type="ECO:0000313" key="2">
    <source>
        <dbReference type="Proteomes" id="UP000232875"/>
    </source>
</evidence>
<sequence length="259" mass="29539">MPHGAHEWLRLARDTQPWSLGPRGAWMDALRVFAGTSKTLPSQVLVDADAHTLTIYDGYPKAQFHFLILPRLPFVIDETLENGKRRRTELDAEQLDSLSALLQTPFASYVLACLSKAQRRESMQNLTIDATAQNKTAYPSDPADASGKVWGINAGFHSVPSMRHLHMHVISDDFMSERLKHKKHYLSFHPSAGFWLSLGGAEKLAREKRTDLPYPPQHYESLLKGPLVSLENDTTFRVMPQVKQYLERRWLKHVRQTNT</sequence>
<organism evidence="1 2">
    <name type="scientific">Malassezia vespertilionis</name>
    <dbReference type="NCBI Taxonomy" id="2020962"/>
    <lineage>
        <taxon>Eukaryota</taxon>
        <taxon>Fungi</taxon>
        <taxon>Dikarya</taxon>
        <taxon>Basidiomycota</taxon>
        <taxon>Ustilaginomycotina</taxon>
        <taxon>Malasseziomycetes</taxon>
        <taxon>Malasseziales</taxon>
        <taxon>Malasseziaceae</taxon>
        <taxon>Malassezia</taxon>
    </lineage>
</organism>
<dbReference type="Proteomes" id="UP000232875">
    <property type="component" value="Unassembled WGS sequence"/>
</dbReference>
<evidence type="ECO:0008006" key="3">
    <source>
        <dbReference type="Google" id="ProtNLM"/>
    </source>
</evidence>
<dbReference type="PROSITE" id="PS00892">
    <property type="entry name" value="HIT_1"/>
    <property type="match status" value="1"/>
</dbReference>
<dbReference type="GO" id="GO:0033699">
    <property type="term" value="F:DNA 5'-adenosine monophosphate hydrolase activity"/>
    <property type="evidence" value="ECO:0007669"/>
    <property type="project" value="TreeGrafter"/>
</dbReference>
<accession>A0A2N1JH52</accession>
<reference evidence="1 2" key="1">
    <citation type="submission" date="2017-10" db="EMBL/GenBank/DDBJ databases">
        <title>A novel species of cold-tolerant Malassezia isolated from bats.</title>
        <authorList>
            <person name="Lorch J.M."/>
            <person name="Palmer J.M."/>
            <person name="Vanderwolf K.J."/>
            <person name="Schmidt K.Z."/>
            <person name="Verant M.L."/>
            <person name="Weller T.J."/>
            <person name="Blehert D.S."/>
        </authorList>
    </citation>
    <scope>NUCLEOTIDE SEQUENCE [LARGE SCALE GENOMIC DNA]</scope>
    <source>
        <strain evidence="1 2">NWHC:44797-103</strain>
    </source>
</reference>
<dbReference type="GO" id="GO:0030983">
    <property type="term" value="F:mismatched DNA binding"/>
    <property type="evidence" value="ECO:0007669"/>
    <property type="project" value="TreeGrafter"/>
</dbReference>
<dbReference type="PANTHER" id="PTHR12486">
    <property type="entry name" value="APRATAXIN-RELATED"/>
    <property type="match status" value="1"/>
</dbReference>
<dbReference type="STRING" id="2020962.A0A2N1JH52"/>
<protein>
    <recommendedName>
        <fullName evidence="3">Aprataxin C2HE/C2H2/C2HC zinc finger domain-containing protein</fullName>
    </recommendedName>
</protein>
<dbReference type="GO" id="GO:0000012">
    <property type="term" value="P:single strand break repair"/>
    <property type="evidence" value="ECO:0007669"/>
    <property type="project" value="TreeGrafter"/>
</dbReference>